<proteinExistence type="predicted"/>
<dbReference type="Pfam" id="PF01636">
    <property type="entry name" value="APH"/>
    <property type="match status" value="1"/>
</dbReference>
<protein>
    <submittedName>
        <fullName evidence="2">Phosphotransferase</fullName>
    </submittedName>
</protein>
<sequence>MVEEHDGKVLSAETVPEGITCRTALILSTTSARLFLKGALIADSGSWEAQRMEADINAAVGRVGPAMRWEAVVDEWHLIAFDYVDGRHADLTPQSRDAAIVTDTLKRARSCRAPAGGRVPLLAERYRRVLRPGDSEALEGSSLLHTDTNPHNLLIASRRGYLVDWAMPAVGPAWVDAAQTAVRLMGYGWEPRAARTWLGGFPEWNQATQANRATFVRVVSDDATARFGRYAEEENARFRALLS</sequence>
<dbReference type="RefSeq" id="WP_328956739.1">
    <property type="nucleotide sequence ID" value="NZ_CP108110.1"/>
</dbReference>
<gene>
    <name evidence="2" type="ORF">OHA16_25865</name>
</gene>
<name>A0ABZ1U7Y6_9ACTN</name>
<dbReference type="InterPro" id="IPR002575">
    <property type="entry name" value="Aminoglycoside_PTrfase"/>
</dbReference>
<dbReference type="InterPro" id="IPR011009">
    <property type="entry name" value="Kinase-like_dom_sf"/>
</dbReference>
<reference evidence="2" key="1">
    <citation type="submission" date="2022-10" db="EMBL/GenBank/DDBJ databases">
        <title>The complete genomes of actinobacterial strains from the NBC collection.</title>
        <authorList>
            <person name="Joergensen T.S."/>
            <person name="Alvarez Arevalo M."/>
            <person name="Sterndorff E.B."/>
            <person name="Faurdal D."/>
            <person name="Vuksanovic O."/>
            <person name="Mourched A.-S."/>
            <person name="Charusanti P."/>
            <person name="Shaw S."/>
            <person name="Blin K."/>
            <person name="Weber T."/>
        </authorList>
    </citation>
    <scope>NUCLEOTIDE SEQUENCE</scope>
    <source>
        <strain evidence="2">NBC_00222</strain>
    </source>
</reference>
<dbReference type="EMBL" id="CP108110">
    <property type="protein sequence ID" value="WUQ86087.1"/>
    <property type="molecule type" value="Genomic_DNA"/>
</dbReference>
<accession>A0ABZ1U7Y6</accession>
<dbReference type="SUPFAM" id="SSF56112">
    <property type="entry name" value="Protein kinase-like (PK-like)"/>
    <property type="match status" value="1"/>
</dbReference>
<organism evidence="2 3">
    <name type="scientific">Kitasatospora purpeofusca</name>
    <dbReference type="NCBI Taxonomy" id="67352"/>
    <lineage>
        <taxon>Bacteria</taxon>
        <taxon>Bacillati</taxon>
        <taxon>Actinomycetota</taxon>
        <taxon>Actinomycetes</taxon>
        <taxon>Kitasatosporales</taxon>
        <taxon>Streptomycetaceae</taxon>
        <taxon>Kitasatospora</taxon>
    </lineage>
</organism>
<evidence type="ECO:0000313" key="2">
    <source>
        <dbReference type="EMBL" id="WUQ86087.1"/>
    </source>
</evidence>
<dbReference type="Proteomes" id="UP001432222">
    <property type="component" value="Chromosome"/>
</dbReference>
<keyword evidence="3" id="KW-1185">Reference proteome</keyword>
<evidence type="ECO:0000313" key="3">
    <source>
        <dbReference type="Proteomes" id="UP001432222"/>
    </source>
</evidence>
<evidence type="ECO:0000259" key="1">
    <source>
        <dbReference type="Pfam" id="PF01636"/>
    </source>
</evidence>
<dbReference type="Gene3D" id="3.90.1200.10">
    <property type="match status" value="1"/>
</dbReference>
<feature type="domain" description="Aminoglycoside phosphotransferase" evidence="1">
    <location>
        <begin position="141"/>
        <end position="198"/>
    </location>
</feature>